<dbReference type="GO" id="GO:0003997">
    <property type="term" value="F:acyl-CoA oxidase activity"/>
    <property type="evidence" value="ECO:0007669"/>
    <property type="project" value="InterPro"/>
</dbReference>
<dbReference type="PANTHER" id="PTHR10909:SF382">
    <property type="entry name" value="ACYL-COENZYME A OXIDASE"/>
    <property type="match status" value="1"/>
</dbReference>
<dbReference type="InterPro" id="IPR009100">
    <property type="entry name" value="AcylCoA_DH/oxidase_NM_dom_sf"/>
</dbReference>
<dbReference type="Gene3D" id="2.40.110.10">
    <property type="entry name" value="Butyryl-CoA Dehydrogenase, subunit A, domain 2"/>
    <property type="match status" value="1"/>
</dbReference>
<name>A0A8H7NU18_9APHY</name>
<dbReference type="Proteomes" id="UP000639403">
    <property type="component" value="Unassembled WGS sequence"/>
</dbReference>
<evidence type="ECO:0000313" key="2">
    <source>
        <dbReference type="Proteomes" id="UP000639403"/>
    </source>
</evidence>
<sequence>MVPSYQKETPCADAVRLTNLQKLCDNTRNCPHLTGVVACSPLLRCTPFHRHPGFRTRAEFLPYQDRVRLAYRKADASLKTWSQCISIRMILPRSWDMYRDPILAIDGSCAIILACHLNLFLGTISMVRKERPDLVPMMLQALNGDIFGNYLMTEIGHGLDAYRMETTATKVEDGFILNTPNAAAAKFMPPTTPYTTRPKFAVVLARLIVGGEDRGIPSMGRARGFPRRSFLRVVKAPL</sequence>
<dbReference type="GO" id="GO:0071949">
    <property type="term" value="F:FAD binding"/>
    <property type="evidence" value="ECO:0007669"/>
    <property type="project" value="InterPro"/>
</dbReference>
<comment type="caution">
    <text evidence="1">The sequence shown here is derived from an EMBL/GenBank/DDBJ whole genome shotgun (WGS) entry which is preliminary data.</text>
</comment>
<dbReference type="InterPro" id="IPR012258">
    <property type="entry name" value="Acyl-CoA_oxidase"/>
</dbReference>
<reference evidence="1" key="1">
    <citation type="submission" date="2020-11" db="EMBL/GenBank/DDBJ databases">
        <authorList>
            <person name="Koelle M."/>
            <person name="Horta M.A.C."/>
            <person name="Nowrousian M."/>
            <person name="Ohm R.A."/>
            <person name="Benz P."/>
            <person name="Pilgard A."/>
        </authorList>
    </citation>
    <scope>NUCLEOTIDE SEQUENCE</scope>
    <source>
        <strain evidence="1">FPRL280</strain>
    </source>
</reference>
<dbReference type="InterPro" id="IPR046373">
    <property type="entry name" value="Acyl-CoA_Oxase/DH_mid-dom_sf"/>
</dbReference>
<dbReference type="GO" id="GO:0055088">
    <property type="term" value="P:lipid homeostasis"/>
    <property type="evidence" value="ECO:0007669"/>
    <property type="project" value="TreeGrafter"/>
</dbReference>
<dbReference type="GO" id="GO:0033540">
    <property type="term" value="P:fatty acid beta-oxidation using acyl-CoA oxidase"/>
    <property type="evidence" value="ECO:0007669"/>
    <property type="project" value="TreeGrafter"/>
</dbReference>
<dbReference type="PANTHER" id="PTHR10909">
    <property type="entry name" value="ELECTRON TRANSPORT OXIDOREDUCTASE"/>
    <property type="match status" value="1"/>
</dbReference>
<accession>A0A8H7NU18</accession>
<dbReference type="GO" id="GO:0005777">
    <property type="term" value="C:peroxisome"/>
    <property type="evidence" value="ECO:0007669"/>
    <property type="project" value="InterPro"/>
</dbReference>
<protein>
    <recommendedName>
        <fullName evidence="3">Acyl-CoA oxidase</fullName>
    </recommendedName>
</protein>
<reference evidence="1" key="2">
    <citation type="journal article" name="Front. Microbiol.">
        <title>Degradative Capacity of Two Strains of Rhodonia placenta: From Phenotype to Genotype.</title>
        <authorList>
            <person name="Kolle M."/>
            <person name="Horta M.A.C."/>
            <person name="Nowrousian M."/>
            <person name="Ohm R.A."/>
            <person name="Benz J.P."/>
            <person name="Pilgard A."/>
        </authorList>
    </citation>
    <scope>NUCLEOTIDE SEQUENCE</scope>
    <source>
        <strain evidence="1">FPRL280</strain>
    </source>
</reference>
<organism evidence="1 2">
    <name type="scientific">Rhodonia placenta</name>
    <dbReference type="NCBI Taxonomy" id="104341"/>
    <lineage>
        <taxon>Eukaryota</taxon>
        <taxon>Fungi</taxon>
        <taxon>Dikarya</taxon>
        <taxon>Basidiomycota</taxon>
        <taxon>Agaricomycotina</taxon>
        <taxon>Agaricomycetes</taxon>
        <taxon>Polyporales</taxon>
        <taxon>Adustoporiaceae</taxon>
        <taxon>Rhodonia</taxon>
    </lineage>
</organism>
<dbReference type="EMBL" id="JADOXO010000502">
    <property type="protein sequence ID" value="KAF9803516.1"/>
    <property type="molecule type" value="Genomic_DNA"/>
</dbReference>
<evidence type="ECO:0008006" key="3">
    <source>
        <dbReference type="Google" id="ProtNLM"/>
    </source>
</evidence>
<dbReference type="GO" id="GO:0005504">
    <property type="term" value="F:fatty acid binding"/>
    <property type="evidence" value="ECO:0007669"/>
    <property type="project" value="TreeGrafter"/>
</dbReference>
<evidence type="ECO:0000313" key="1">
    <source>
        <dbReference type="EMBL" id="KAF9803516.1"/>
    </source>
</evidence>
<proteinExistence type="predicted"/>
<dbReference type="AlphaFoldDB" id="A0A8H7NU18"/>
<dbReference type="SUPFAM" id="SSF56645">
    <property type="entry name" value="Acyl-CoA dehydrogenase NM domain-like"/>
    <property type="match status" value="1"/>
</dbReference>
<gene>
    <name evidence="1" type="ORF">IEO21_09654</name>
</gene>